<evidence type="ECO:0000259" key="1">
    <source>
        <dbReference type="PROSITE" id="PS51352"/>
    </source>
</evidence>
<keyword evidence="3" id="KW-1185">Reference proteome</keyword>
<dbReference type="Gene3D" id="3.40.30.10">
    <property type="entry name" value="Glutaredoxin"/>
    <property type="match status" value="1"/>
</dbReference>
<dbReference type="Pfam" id="PF00085">
    <property type="entry name" value="Thioredoxin"/>
    <property type="match status" value="1"/>
</dbReference>
<protein>
    <submittedName>
        <fullName evidence="2">Thioredoxin-like protein YtpP</fullName>
    </submittedName>
</protein>
<dbReference type="EMBL" id="PGLV01000001">
    <property type="protein sequence ID" value="POZ56845.1"/>
    <property type="molecule type" value="Genomic_DNA"/>
</dbReference>
<dbReference type="CDD" id="cd02947">
    <property type="entry name" value="TRX_family"/>
    <property type="match status" value="1"/>
</dbReference>
<organism evidence="2 3">
    <name type="scientific">Lysinibacillus sphaericus</name>
    <name type="common">Bacillus sphaericus</name>
    <dbReference type="NCBI Taxonomy" id="1421"/>
    <lineage>
        <taxon>Bacteria</taxon>
        <taxon>Bacillati</taxon>
        <taxon>Bacillota</taxon>
        <taxon>Bacilli</taxon>
        <taxon>Bacillales</taxon>
        <taxon>Bacillaceae</taxon>
        <taxon>Lysinibacillus</taxon>
    </lineage>
</organism>
<dbReference type="Proteomes" id="UP000237319">
    <property type="component" value="Unassembled WGS sequence"/>
</dbReference>
<proteinExistence type="predicted"/>
<dbReference type="AlphaFoldDB" id="A0A2S5D1A7"/>
<evidence type="ECO:0000313" key="2">
    <source>
        <dbReference type="EMBL" id="POZ56845.1"/>
    </source>
</evidence>
<dbReference type="InterPro" id="IPR050620">
    <property type="entry name" value="Thioredoxin_H-type-like"/>
</dbReference>
<dbReference type="InterPro" id="IPR036249">
    <property type="entry name" value="Thioredoxin-like_sf"/>
</dbReference>
<sequence length="113" mass="13064">MKKGIVLMENLHSIEQFENLKKGDRTIFVFSADWCGDCRFIDPIMPTIEENYSNYHFVKIDRDDFIDLCVALDVFGIPSFLAYDKGNEVGRFVSKDRKTQQEIEAFLDGLTLS</sequence>
<gene>
    <name evidence="2" type="primary">ytpP</name>
    <name evidence="2" type="ORF">LYSIN_01628</name>
</gene>
<dbReference type="PROSITE" id="PS51352">
    <property type="entry name" value="THIOREDOXIN_2"/>
    <property type="match status" value="1"/>
</dbReference>
<feature type="domain" description="Thioredoxin" evidence="1">
    <location>
        <begin position="1"/>
        <end position="112"/>
    </location>
</feature>
<evidence type="ECO:0000313" key="3">
    <source>
        <dbReference type="Proteomes" id="UP000237319"/>
    </source>
</evidence>
<comment type="caution">
    <text evidence="2">The sequence shown here is derived from an EMBL/GenBank/DDBJ whole genome shotgun (WGS) entry which is preliminary data.</text>
</comment>
<accession>A0A2S5D1A7</accession>
<dbReference type="PANTHER" id="PTHR10438">
    <property type="entry name" value="THIOREDOXIN"/>
    <property type="match status" value="1"/>
</dbReference>
<reference evidence="2 3" key="1">
    <citation type="submission" date="2017-11" db="EMBL/GenBank/DDBJ databases">
        <title>Genome sequence of Lysinibacillus sphaericus, a lignin-degrading bacteria isolated from municipal solid waste soil.</title>
        <authorList>
            <person name="Persinoti G.F."/>
            <person name="Paixao D.A."/>
            <person name="Bugg T.D."/>
            <person name="Squina F.M."/>
        </authorList>
    </citation>
    <scope>NUCLEOTIDE SEQUENCE [LARGE SCALE GENOMIC DNA]</scope>
    <source>
        <strain evidence="2 3">A1</strain>
    </source>
</reference>
<name>A0A2S5D1A7_LYSSH</name>
<dbReference type="InterPro" id="IPR013766">
    <property type="entry name" value="Thioredoxin_domain"/>
</dbReference>
<dbReference type="SUPFAM" id="SSF52833">
    <property type="entry name" value="Thioredoxin-like"/>
    <property type="match status" value="1"/>
</dbReference>
<dbReference type="PANTHER" id="PTHR10438:SF468">
    <property type="entry name" value="THIOREDOXIN-1-RELATED"/>
    <property type="match status" value="1"/>
</dbReference>